<evidence type="ECO:0000313" key="3">
    <source>
        <dbReference type="Proteomes" id="UP001589810"/>
    </source>
</evidence>
<dbReference type="InterPro" id="IPR040829">
    <property type="entry name" value="Cap16_NUDIX"/>
</dbReference>
<reference evidence="2 3" key="1">
    <citation type="submission" date="2024-09" db="EMBL/GenBank/DDBJ databases">
        <authorList>
            <person name="Sun Q."/>
            <person name="Mori K."/>
        </authorList>
    </citation>
    <scope>NUCLEOTIDE SEQUENCE [LARGE SCALE GENOMIC DNA]</scope>
    <source>
        <strain evidence="2 3">TBRC 1432</strain>
    </source>
</reference>
<name>A0ABV6N1P4_9PSEU</name>
<sequence>MALFRSRRVRAVRVCCAAVLRVWEDGRIVLVESGARPGAFTPPGGVLRLSEPLAHLGFAADDDHHLRGSLSTRSIEGFVRWFESGTGREDGEECLRRALAGVLAEFGVPGQNLSFARLGIEVERSPVELRGFEFFDLAPGPARDRLLALAADSRVHTVLSATAAEVAAGRIGNAVIAPHARYLTSEVAENAR</sequence>
<proteinExistence type="predicted"/>
<protein>
    <recommendedName>
        <fullName evidence="1">CD-NTase-associated protein 16 NUDIX domain-containing protein</fullName>
    </recommendedName>
</protein>
<evidence type="ECO:0000259" key="1">
    <source>
        <dbReference type="Pfam" id="PF18167"/>
    </source>
</evidence>
<comment type="caution">
    <text evidence="2">The sequence shown here is derived from an EMBL/GenBank/DDBJ whole genome shotgun (WGS) entry which is preliminary data.</text>
</comment>
<gene>
    <name evidence="2" type="ORF">ACFFH7_32230</name>
</gene>
<dbReference type="EMBL" id="JBHLUD010000011">
    <property type="protein sequence ID" value="MFC0546222.1"/>
    <property type="molecule type" value="Genomic_DNA"/>
</dbReference>
<feature type="domain" description="CD-NTase-associated protein 16 NUDIX" evidence="1">
    <location>
        <begin position="12"/>
        <end position="168"/>
    </location>
</feature>
<keyword evidence="3" id="KW-1185">Reference proteome</keyword>
<dbReference type="Pfam" id="PF18167">
    <property type="entry name" value="Sa_NUDIX"/>
    <property type="match status" value="1"/>
</dbReference>
<dbReference type="RefSeq" id="WP_273943223.1">
    <property type="nucleotide sequence ID" value="NZ_CP097263.1"/>
</dbReference>
<evidence type="ECO:0000313" key="2">
    <source>
        <dbReference type="EMBL" id="MFC0546222.1"/>
    </source>
</evidence>
<dbReference type="Proteomes" id="UP001589810">
    <property type="component" value="Unassembled WGS sequence"/>
</dbReference>
<organism evidence="2 3">
    <name type="scientific">Kutzneria chonburiensis</name>
    <dbReference type="NCBI Taxonomy" id="1483604"/>
    <lineage>
        <taxon>Bacteria</taxon>
        <taxon>Bacillati</taxon>
        <taxon>Actinomycetota</taxon>
        <taxon>Actinomycetes</taxon>
        <taxon>Pseudonocardiales</taxon>
        <taxon>Pseudonocardiaceae</taxon>
        <taxon>Kutzneria</taxon>
    </lineage>
</organism>
<accession>A0ABV6N1P4</accession>